<accession>A0AAD7AJ74</accession>
<comment type="caution">
    <text evidence="1">The sequence shown here is derived from an EMBL/GenBank/DDBJ whole genome shotgun (WGS) entry which is preliminary data.</text>
</comment>
<protein>
    <recommendedName>
        <fullName evidence="3">BTB domain-containing protein</fullName>
    </recommendedName>
</protein>
<evidence type="ECO:0000313" key="2">
    <source>
        <dbReference type="Proteomes" id="UP001218218"/>
    </source>
</evidence>
<proteinExistence type="predicted"/>
<evidence type="ECO:0000313" key="1">
    <source>
        <dbReference type="EMBL" id="KAJ7359973.1"/>
    </source>
</evidence>
<organism evidence="1 2">
    <name type="scientific">Mycena albidolilacea</name>
    <dbReference type="NCBI Taxonomy" id="1033008"/>
    <lineage>
        <taxon>Eukaryota</taxon>
        <taxon>Fungi</taxon>
        <taxon>Dikarya</taxon>
        <taxon>Basidiomycota</taxon>
        <taxon>Agaricomycotina</taxon>
        <taxon>Agaricomycetes</taxon>
        <taxon>Agaricomycetidae</taxon>
        <taxon>Agaricales</taxon>
        <taxon>Marasmiineae</taxon>
        <taxon>Mycenaceae</taxon>
        <taxon>Mycena</taxon>
    </lineage>
</organism>
<dbReference type="AlphaFoldDB" id="A0AAD7AJ74"/>
<dbReference type="Proteomes" id="UP001218218">
    <property type="component" value="Unassembled WGS sequence"/>
</dbReference>
<gene>
    <name evidence="1" type="ORF">DFH08DRAFT_685585</name>
</gene>
<keyword evidence="2" id="KW-1185">Reference proteome</keyword>
<evidence type="ECO:0008006" key="3">
    <source>
        <dbReference type="Google" id="ProtNLM"/>
    </source>
</evidence>
<name>A0AAD7AJ74_9AGAR</name>
<sequence>MSVVQDLDPDLAATSIRPSVARPAAESGLWFNDGTSVLKAGLGTASFRVYGKFLAAHSPVFHDILLPHEDAPTVDGCPVVPLSDAESNLRCFLKALFDYQ</sequence>
<reference evidence="1" key="1">
    <citation type="submission" date="2023-03" db="EMBL/GenBank/DDBJ databases">
        <title>Massive genome expansion in bonnet fungi (Mycena s.s.) driven by repeated elements and novel gene families across ecological guilds.</title>
        <authorList>
            <consortium name="Lawrence Berkeley National Laboratory"/>
            <person name="Harder C.B."/>
            <person name="Miyauchi S."/>
            <person name="Viragh M."/>
            <person name="Kuo A."/>
            <person name="Thoen E."/>
            <person name="Andreopoulos B."/>
            <person name="Lu D."/>
            <person name="Skrede I."/>
            <person name="Drula E."/>
            <person name="Henrissat B."/>
            <person name="Morin E."/>
            <person name="Kohler A."/>
            <person name="Barry K."/>
            <person name="LaButti K."/>
            <person name="Morin E."/>
            <person name="Salamov A."/>
            <person name="Lipzen A."/>
            <person name="Mereny Z."/>
            <person name="Hegedus B."/>
            <person name="Baldrian P."/>
            <person name="Stursova M."/>
            <person name="Weitz H."/>
            <person name="Taylor A."/>
            <person name="Grigoriev I.V."/>
            <person name="Nagy L.G."/>
            <person name="Martin F."/>
            <person name="Kauserud H."/>
        </authorList>
    </citation>
    <scope>NUCLEOTIDE SEQUENCE</scope>
    <source>
        <strain evidence="1">CBHHK002</strain>
    </source>
</reference>
<dbReference type="EMBL" id="JARIHO010000006">
    <property type="protein sequence ID" value="KAJ7359973.1"/>
    <property type="molecule type" value="Genomic_DNA"/>
</dbReference>